<dbReference type="AlphaFoldDB" id="A0A8J3C6S7"/>
<accession>A0A8J3C6S7</accession>
<dbReference type="PROSITE" id="PS52050">
    <property type="entry name" value="WYL"/>
    <property type="match status" value="1"/>
</dbReference>
<feature type="domain" description="WYL" evidence="2">
    <location>
        <begin position="690"/>
        <end position="752"/>
    </location>
</feature>
<dbReference type="InterPro" id="IPR026881">
    <property type="entry name" value="WYL_dom"/>
</dbReference>
<proteinExistence type="predicted"/>
<protein>
    <recommendedName>
        <fullName evidence="6">DNA-binding protein</fullName>
    </recommendedName>
</protein>
<dbReference type="Pfam" id="PF13625">
    <property type="entry name" value="Helicase_C_3"/>
    <property type="match status" value="1"/>
</dbReference>
<reference evidence="4" key="1">
    <citation type="journal article" date="2014" name="Int. J. Syst. Evol. Microbiol.">
        <title>Complete genome sequence of Corynebacterium casei LMG S-19264T (=DSM 44701T), isolated from a smear-ripened cheese.</title>
        <authorList>
            <consortium name="US DOE Joint Genome Institute (JGI-PGF)"/>
            <person name="Walter F."/>
            <person name="Albersmeier A."/>
            <person name="Kalinowski J."/>
            <person name="Ruckert C."/>
        </authorList>
    </citation>
    <scope>NUCLEOTIDE SEQUENCE</scope>
    <source>
        <strain evidence="4">CGMCC 4.5737</strain>
    </source>
</reference>
<sequence>MAGTSLVEWLRAQDDDALAALLRARPDLATPPPADTTVLATRAGIRASVARACEDLDALTLAVLEALLVLDADREPTSVLALARLLGRGVPMTRLRPALATLQRLALAWGSDEAISVLPAAREAVGAFPGGLGRPAPPLDEIDLDRELSGLDEAERALLEKLAAGPPVGRTRDAGQVVSLERATTPVQRLLAKGLLLRRDAETVELPRQVALALRGDRPLGTAEVQPPALPTTAQDPSTVDAAAAGEALSLVRHIETLIRVWSDEPAPVLRSGGLGVRELRRLARGLEVDERRAALLVEVAAGAGLVADSEGAEPEWTPTTLADGWLAAAPEQRWATLAATWLELPRLPGLVGLRDERDRLVNPLSDEVRRLPAARERRRVLAVLADLEPGTAVRRPEAVAAVLAWRAPRRGGRLRDDLVRWTLDEGTAMGVVALGALSGPGRALLAADDEGGPADAAKRMAEALPTPVDHVLVQPDLTVVAPGPLEPELAADIALAADVESTGGATVYRVSERSVRRALDAGRTSAELHELFSGRSRTPVPQSLTYLIDDVARRHGQLRGGAAASFLRCDDPVLLAEVLAQPMAGKLELRRIAPTVLVSPLALVDVLDGLREAGFAPAAEGPDGRILDLRPPGRRVPGRRPQRRAQGPTRPSDDQLTSLVRQIRAGDRAAAAPRGAAVRGGTPASTSATLALLRGAARDRRSVWIGFVDSHGVASQRIVEPVNVGGGVLEGFDQAQGSVRRFPLHRITSAALVEDDLER</sequence>
<evidence type="ECO:0000313" key="4">
    <source>
        <dbReference type="EMBL" id="GGM43509.1"/>
    </source>
</evidence>
<evidence type="ECO:0000259" key="3">
    <source>
        <dbReference type="Pfam" id="PF13625"/>
    </source>
</evidence>
<reference evidence="4" key="2">
    <citation type="submission" date="2020-09" db="EMBL/GenBank/DDBJ databases">
        <authorList>
            <person name="Sun Q."/>
            <person name="Zhou Y."/>
        </authorList>
    </citation>
    <scope>NUCLEOTIDE SEQUENCE</scope>
    <source>
        <strain evidence="4">CGMCC 4.5737</strain>
    </source>
</reference>
<dbReference type="Proteomes" id="UP000637578">
    <property type="component" value="Unassembled WGS sequence"/>
</dbReference>
<name>A0A8J3C6S7_9PSEU</name>
<comment type="caution">
    <text evidence="4">The sequence shown here is derived from an EMBL/GenBank/DDBJ whole genome shotgun (WGS) entry which is preliminary data.</text>
</comment>
<dbReference type="Pfam" id="PF13280">
    <property type="entry name" value="WYL"/>
    <property type="match status" value="1"/>
</dbReference>
<evidence type="ECO:0000259" key="2">
    <source>
        <dbReference type="Pfam" id="PF13280"/>
    </source>
</evidence>
<feature type="domain" description="Helicase XPB/Ssl2 N-terminal" evidence="3">
    <location>
        <begin position="472"/>
        <end position="594"/>
    </location>
</feature>
<dbReference type="RefSeq" id="WP_189054947.1">
    <property type="nucleotide sequence ID" value="NZ_BMMK01000004.1"/>
</dbReference>
<dbReference type="InterPro" id="IPR032830">
    <property type="entry name" value="XPB/Ssl2_N"/>
</dbReference>
<organism evidence="4 5">
    <name type="scientific">Longimycelium tulufanense</name>
    <dbReference type="NCBI Taxonomy" id="907463"/>
    <lineage>
        <taxon>Bacteria</taxon>
        <taxon>Bacillati</taxon>
        <taxon>Actinomycetota</taxon>
        <taxon>Actinomycetes</taxon>
        <taxon>Pseudonocardiales</taxon>
        <taxon>Pseudonocardiaceae</taxon>
        <taxon>Longimycelium</taxon>
    </lineage>
</organism>
<feature type="compositionally biased region" description="Basic residues" evidence="1">
    <location>
        <begin position="633"/>
        <end position="644"/>
    </location>
</feature>
<evidence type="ECO:0008006" key="6">
    <source>
        <dbReference type="Google" id="ProtNLM"/>
    </source>
</evidence>
<feature type="region of interest" description="Disordered" evidence="1">
    <location>
        <begin position="622"/>
        <end position="657"/>
    </location>
</feature>
<evidence type="ECO:0000256" key="1">
    <source>
        <dbReference type="SAM" id="MobiDB-lite"/>
    </source>
</evidence>
<dbReference type="EMBL" id="BMMK01000004">
    <property type="protein sequence ID" value="GGM43509.1"/>
    <property type="molecule type" value="Genomic_DNA"/>
</dbReference>
<gene>
    <name evidence="4" type="ORF">GCM10012275_13100</name>
</gene>
<keyword evidence="5" id="KW-1185">Reference proteome</keyword>
<evidence type="ECO:0000313" key="5">
    <source>
        <dbReference type="Proteomes" id="UP000637578"/>
    </source>
</evidence>